<evidence type="ECO:0000313" key="1">
    <source>
        <dbReference type="Proteomes" id="UP000887565"/>
    </source>
</evidence>
<dbReference type="InterPro" id="IPR036465">
    <property type="entry name" value="vWFA_dom_sf"/>
</dbReference>
<sequence length="96" mass="10931">MAAKLALVPEAASTIFILDETNGIKIIVLFMDGFSDDDMQKAIEQAHEFHIAVIIVRFTSQYFPEKESRLEIIVPRGIQFHDTDKLLVQEIIGRSR</sequence>
<organism evidence="1 2">
    <name type="scientific">Romanomermis culicivorax</name>
    <name type="common">Nematode worm</name>
    <dbReference type="NCBI Taxonomy" id="13658"/>
    <lineage>
        <taxon>Eukaryota</taxon>
        <taxon>Metazoa</taxon>
        <taxon>Ecdysozoa</taxon>
        <taxon>Nematoda</taxon>
        <taxon>Enoplea</taxon>
        <taxon>Dorylaimia</taxon>
        <taxon>Mermithida</taxon>
        <taxon>Mermithoidea</taxon>
        <taxon>Mermithidae</taxon>
        <taxon>Romanomermis</taxon>
    </lineage>
</organism>
<keyword evidence="1" id="KW-1185">Reference proteome</keyword>
<proteinExistence type="predicted"/>
<evidence type="ECO:0000313" key="2">
    <source>
        <dbReference type="WBParaSite" id="nRc.2.0.1.t20007-RA"/>
    </source>
</evidence>
<dbReference type="SUPFAM" id="SSF53300">
    <property type="entry name" value="vWA-like"/>
    <property type="match status" value="1"/>
</dbReference>
<dbReference type="Proteomes" id="UP000887565">
    <property type="component" value="Unplaced"/>
</dbReference>
<name>A0A915J2T0_ROMCU</name>
<reference evidence="2" key="1">
    <citation type="submission" date="2022-11" db="UniProtKB">
        <authorList>
            <consortium name="WormBaseParasite"/>
        </authorList>
    </citation>
    <scope>IDENTIFICATION</scope>
</reference>
<dbReference type="AlphaFoldDB" id="A0A915J2T0"/>
<dbReference type="WBParaSite" id="nRc.2.0.1.t20007-RA">
    <property type="protein sequence ID" value="nRc.2.0.1.t20007-RA"/>
    <property type="gene ID" value="nRc.2.0.1.g20007"/>
</dbReference>
<accession>A0A915J2T0</accession>
<protein>
    <submittedName>
        <fullName evidence="2">VWFA domain-containing protein</fullName>
    </submittedName>
</protein>